<gene>
    <name evidence="2" type="ORF">OUZ56_002868</name>
</gene>
<evidence type="ECO:0000256" key="1">
    <source>
        <dbReference type="SAM" id="MobiDB-lite"/>
    </source>
</evidence>
<protein>
    <submittedName>
        <fullName evidence="2">Uncharacterized protein</fullName>
    </submittedName>
</protein>
<comment type="caution">
    <text evidence="2">The sequence shown here is derived from an EMBL/GenBank/DDBJ whole genome shotgun (WGS) entry which is preliminary data.</text>
</comment>
<accession>A0ABR0A707</accession>
<feature type="region of interest" description="Disordered" evidence="1">
    <location>
        <begin position="1"/>
        <end position="36"/>
    </location>
</feature>
<organism evidence="2 3">
    <name type="scientific">Daphnia magna</name>
    <dbReference type="NCBI Taxonomy" id="35525"/>
    <lineage>
        <taxon>Eukaryota</taxon>
        <taxon>Metazoa</taxon>
        <taxon>Ecdysozoa</taxon>
        <taxon>Arthropoda</taxon>
        <taxon>Crustacea</taxon>
        <taxon>Branchiopoda</taxon>
        <taxon>Diplostraca</taxon>
        <taxon>Cladocera</taxon>
        <taxon>Anomopoda</taxon>
        <taxon>Daphniidae</taxon>
        <taxon>Daphnia</taxon>
    </lineage>
</organism>
<name>A0ABR0A707_9CRUS</name>
<dbReference type="Proteomes" id="UP001234178">
    <property type="component" value="Unassembled WGS sequence"/>
</dbReference>
<feature type="compositionally biased region" description="Basic and acidic residues" evidence="1">
    <location>
        <begin position="9"/>
        <end position="20"/>
    </location>
</feature>
<sequence>MQRWKKEQKKKDEKRDRQSDPMKSPQRRTSSPLVECAAIEQHSRVVEEEERVITIETKETVSRKGGGCHNVTRGLFMVKQAPKKWLRPSKFSDSLLFADSEGFDEEIRSRSRGPSRCVSLA</sequence>
<evidence type="ECO:0000313" key="2">
    <source>
        <dbReference type="EMBL" id="KAK4020928.1"/>
    </source>
</evidence>
<keyword evidence="3" id="KW-1185">Reference proteome</keyword>
<dbReference type="EMBL" id="JAOYFB010000036">
    <property type="protein sequence ID" value="KAK4020928.1"/>
    <property type="molecule type" value="Genomic_DNA"/>
</dbReference>
<proteinExistence type="predicted"/>
<evidence type="ECO:0000313" key="3">
    <source>
        <dbReference type="Proteomes" id="UP001234178"/>
    </source>
</evidence>
<reference evidence="2 3" key="1">
    <citation type="journal article" date="2023" name="Nucleic Acids Res.">
        <title>The hologenome of Daphnia magna reveals possible DNA methylation and microbiome-mediated evolution of the host genome.</title>
        <authorList>
            <person name="Chaturvedi A."/>
            <person name="Li X."/>
            <person name="Dhandapani V."/>
            <person name="Marshall H."/>
            <person name="Kissane S."/>
            <person name="Cuenca-Cambronero M."/>
            <person name="Asole G."/>
            <person name="Calvet F."/>
            <person name="Ruiz-Romero M."/>
            <person name="Marangio P."/>
            <person name="Guigo R."/>
            <person name="Rago D."/>
            <person name="Mirbahai L."/>
            <person name="Eastwood N."/>
            <person name="Colbourne J.K."/>
            <person name="Zhou J."/>
            <person name="Mallon E."/>
            <person name="Orsini L."/>
        </authorList>
    </citation>
    <scope>NUCLEOTIDE SEQUENCE [LARGE SCALE GENOMIC DNA]</scope>
    <source>
        <strain evidence="2">LRV0_1</strain>
    </source>
</reference>